<dbReference type="Gene3D" id="1.10.260.40">
    <property type="entry name" value="lambda repressor-like DNA-binding domains"/>
    <property type="match status" value="1"/>
</dbReference>
<keyword evidence="10" id="KW-1185">Reference proteome</keyword>
<gene>
    <name evidence="9" type="ORF">CC78DRAFT_536093</name>
</gene>
<feature type="region of interest" description="Disordered" evidence="7">
    <location>
        <begin position="1"/>
        <end position="73"/>
    </location>
</feature>
<keyword evidence="3" id="KW-0805">Transcription regulation</keyword>
<dbReference type="GO" id="GO:0003677">
    <property type="term" value="F:DNA binding"/>
    <property type="evidence" value="ECO:0007669"/>
    <property type="project" value="UniProtKB-KW"/>
</dbReference>
<evidence type="ECO:0000313" key="9">
    <source>
        <dbReference type="EMBL" id="KAF2260920.1"/>
    </source>
</evidence>
<keyword evidence="5" id="KW-0804">Transcription</keyword>
<evidence type="ECO:0000313" key="10">
    <source>
        <dbReference type="Proteomes" id="UP000800093"/>
    </source>
</evidence>
<dbReference type="OrthoDB" id="10253401at2759"/>
<evidence type="ECO:0000256" key="2">
    <source>
        <dbReference type="ARBA" id="ARBA00014317"/>
    </source>
</evidence>
<dbReference type="InterPro" id="IPR001387">
    <property type="entry name" value="Cro/C1-type_HTH"/>
</dbReference>
<evidence type="ECO:0000256" key="4">
    <source>
        <dbReference type="ARBA" id="ARBA00023125"/>
    </source>
</evidence>
<dbReference type="PROSITE" id="PS50943">
    <property type="entry name" value="HTH_CROC1"/>
    <property type="match status" value="1"/>
</dbReference>
<name>A0A9P4K6C1_9PLEO</name>
<evidence type="ECO:0000256" key="6">
    <source>
        <dbReference type="ARBA" id="ARBA00035107"/>
    </source>
</evidence>
<comment type="similarity">
    <text evidence="1">Belongs to the MBF1 family.</text>
</comment>
<comment type="function">
    <text evidence="6">Transcriptional coactivator that stimulates GCN4-dependent transcriptional activity by bridging the DNA-binding region of GCN4 and TBP (SPT15), thereby recruiting TBP to GCN4-bound promoters. Involved in induction of the ribosome quality control (RQC) pathway; a pathway that degrades nascent peptide chains during problematic translation. Required to prevent stalled ribosomes from frameshifting.</text>
</comment>
<protein>
    <recommendedName>
        <fullName evidence="2">Multiprotein-bridging factor 1</fullName>
    </recommendedName>
</protein>
<evidence type="ECO:0000256" key="1">
    <source>
        <dbReference type="ARBA" id="ARBA00009802"/>
    </source>
</evidence>
<evidence type="ECO:0000256" key="7">
    <source>
        <dbReference type="SAM" id="MobiDB-lite"/>
    </source>
</evidence>
<dbReference type="SUPFAM" id="SSF47413">
    <property type="entry name" value="lambda repressor-like DNA-binding domains"/>
    <property type="match status" value="1"/>
</dbReference>
<evidence type="ECO:0000256" key="3">
    <source>
        <dbReference type="ARBA" id="ARBA00023015"/>
    </source>
</evidence>
<dbReference type="Pfam" id="PF01381">
    <property type="entry name" value="HTH_3"/>
    <property type="match status" value="1"/>
</dbReference>
<dbReference type="PANTHER" id="PTHR10245:SF15">
    <property type="entry name" value="ENDOTHELIAL DIFFERENTIATION-RELATED FACTOR 1"/>
    <property type="match status" value="1"/>
</dbReference>
<feature type="domain" description="HTH cro/C1-type" evidence="8">
    <location>
        <begin position="102"/>
        <end position="149"/>
    </location>
</feature>
<dbReference type="SMART" id="SM00530">
    <property type="entry name" value="HTH_XRE"/>
    <property type="match status" value="1"/>
</dbReference>
<dbReference type="AlphaFoldDB" id="A0A9P4K6C1"/>
<evidence type="ECO:0000256" key="5">
    <source>
        <dbReference type="ARBA" id="ARBA00023163"/>
    </source>
</evidence>
<keyword evidence="4" id="KW-0238">DNA-binding</keyword>
<dbReference type="Proteomes" id="UP000800093">
    <property type="component" value="Unassembled WGS sequence"/>
</dbReference>
<sequence length="162" mass="17396">MNNDWDTVTKIGSRTRGPGAGPRETVIKGKSALNAAQRSGAVISTEKKYGSANASSSGGEGQRLTKVDRNNDITPQNLVTSELGQVIARARSQIKNDKGGAMTQKEFAAKLALPQTMVADYERGTATKNNGHLKKMERVLGVQLTGDKSKWGKEIEKPGKKK</sequence>
<dbReference type="EMBL" id="ML986669">
    <property type="protein sequence ID" value="KAF2260920.1"/>
    <property type="molecule type" value="Genomic_DNA"/>
</dbReference>
<dbReference type="Pfam" id="PF08523">
    <property type="entry name" value="MBF1"/>
    <property type="match status" value="1"/>
</dbReference>
<reference evidence="10" key="1">
    <citation type="journal article" date="2020" name="Stud. Mycol.">
        <title>101 Dothideomycetes genomes: A test case for predicting lifestyles and emergence of pathogens.</title>
        <authorList>
            <person name="Haridas S."/>
            <person name="Albert R."/>
            <person name="Binder M."/>
            <person name="Bloem J."/>
            <person name="LaButti K."/>
            <person name="Salamov A."/>
            <person name="Andreopoulos B."/>
            <person name="Baker S."/>
            <person name="Barry K."/>
            <person name="Bills G."/>
            <person name="Bluhm B."/>
            <person name="Cannon C."/>
            <person name="Castanera R."/>
            <person name="Culley D."/>
            <person name="Daum C."/>
            <person name="Ezra D."/>
            <person name="Gonzalez J."/>
            <person name="Henrissat B."/>
            <person name="Kuo A."/>
            <person name="Liang C."/>
            <person name="Lipzen A."/>
            <person name="Lutzoni F."/>
            <person name="Magnuson J."/>
            <person name="Mondo S."/>
            <person name="Nolan M."/>
            <person name="Ohm R."/>
            <person name="Pangilinan J."/>
            <person name="Park H.-J."/>
            <person name="Ramirez L."/>
            <person name="Alfaro M."/>
            <person name="Sun H."/>
            <person name="Tritt A."/>
            <person name="Yoshinaga Y."/>
            <person name="Zwiers L.-H."/>
            <person name="Turgeon B."/>
            <person name="Goodwin S."/>
            <person name="Spatafora J."/>
            <person name="Crous P."/>
            <person name="Grigoriev I."/>
        </authorList>
    </citation>
    <scope>NUCLEOTIDE SEQUENCE [LARGE SCALE GENOMIC DNA]</scope>
    <source>
        <strain evidence="10">CBS 304.66</strain>
    </source>
</reference>
<feature type="compositionally biased region" description="Polar residues" evidence="7">
    <location>
        <begin position="1"/>
        <end position="12"/>
    </location>
</feature>
<dbReference type="CDD" id="cd00093">
    <property type="entry name" value="HTH_XRE"/>
    <property type="match status" value="1"/>
</dbReference>
<dbReference type="GO" id="GO:0005634">
    <property type="term" value="C:nucleus"/>
    <property type="evidence" value="ECO:0007669"/>
    <property type="project" value="TreeGrafter"/>
</dbReference>
<proteinExistence type="inferred from homology"/>
<dbReference type="InterPro" id="IPR013729">
    <property type="entry name" value="MBF1_N"/>
</dbReference>
<comment type="caution">
    <text evidence="9">The sequence shown here is derived from an EMBL/GenBank/DDBJ whole genome shotgun (WGS) entry which is preliminary data.</text>
</comment>
<dbReference type="InterPro" id="IPR010982">
    <property type="entry name" value="Lambda_DNA-bd_dom_sf"/>
</dbReference>
<organism evidence="9 10">
    <name type="scientific">Lojkania enalia</name>
    <dbReference type="NCBI Taxonomy" id="147567"/>
    <lineage>
        <taxon>Eukaryota</taxon>
        <taxon>Fungi</taxon>
        <taxon>Dikarya</taxon>
        <taxon>Ascomycota</taxon>
        <taxon>Pezizomycotina</taxon>
        <taxon>Dothideomycetes</taxon>
        <taxon>Pleosporomycetidae</taxon>
        <taxon>Pleosporales</taxon>
        <taxon>Pleosporales incertae sedis</taxon>
        <taxon>Lojkania</taxon>
    </lineage>
</organism>
<evidence type="ECO:0000259" key="8">
    <source>
        <dbReference type="PROSITE" id="PS50943"/>
    </source>
</evidence>
<accession>A0A9P4K6C1</accession>
<dbReference type="PANTHER" id="PTHR10245">
    <property type="entry name" value="ENDOTHELIAL DIFFERENTIATION-RELATED FACTOR 1 MULTIPROTEIN BRIDGING FACTOR 1"/>
    <property type="match status" value="1"/>
</dbReference>